<feature type="transmembrane region" description="Helical" evidence="1">
    <location>
        <begin position="78"/>
        <end position="100"/>
    </location>
</feature>
<keyword evidence="1" id="KW-1133">Transmembrane helix</keyword>
<evidence type="ECO:0000313" key="2">
    <source>
        <dbReference type="EMBL" id="MBC5631379.1"/>
    </source>
</evidence>
<dbReference type="RefSeq" id="WP_186928116.1">
    <property type="nucleotide sequence ID" value="NZ_JACOOJ010000001.1"/>
</dbReference>
<feature type="transmembrane region" description="Helical" evidence="1">
    <location>
        <begin position="12"/>
        <end position="30"/>
    </location>
</feature>
<organism evidence="2 3">
    <name type="scientific">Parabacteroides hominis</name>
    <dbReference type="NCBI Taxonomy" id="2763057"/>
    <lineage>
        <taxon>Bacteria</taxon>
        <taxon>Pseudomonadati</taxon>
        <taxon>Bacteroidota</taxon>
        <taxon>Bacteroidia</taxon>
        <taxon>Bacteroidales</taxon>
        <taxon>Tannerellaceae</taxon>
        <taxon>Parabacteroides</taxon>
    </lineage>
</organism>
<reference evidence="2 3" key="1">
    <citation type="submission" date="2020-08" db="EMBL/GenBank/DDBJ databases">
        <title>Genome public.</title>
        <authorList>
            <person name="Liu C."/>
            <person name="Sun Q."/>
        </authorList>
    </citation>
    <scope>NUCLEOTIDE SEQUENCE [LARGE SCALE GENOMIC DNA]</scope>
    <source>
        <strain evidence="2 3">NSJ-79</strain>
    </source>
</reference>
<sequence length="116" mass="13076">MGVFRNSILKYLLVVLFISYYAGGVAFTHVHHFPTYTIIHSHPYLPGQDGQPQHTHNTEAFETIHLLNDLVLEETPGFVVGIAWVLLATFLLQLEPVSVLRVIRSRSQRAPPVFIG</sequence>
<protein>
    <submittedName>
        <fullName evidence="2">Uncharacterized protein</fullName>
    </submittedName>
</protein>
<dbReference type="Proteomes" id="UP000651475">
    <property type="component" value="Unassembled WGS sequence"/>
</dbReference>
<evidence type="ECO:0000313" key="3">
    <source>
        <dbReference type="Proteomes" id="UP000651475"/>
    </source>
</evidence>
<gene>
    <name evidence="2" type="ORF">H8S65_01120</name>
</gene>
<accession>A0ABR7DIW2</accession>
<name>A0ABR7DIW2_9BACT</name>
<dbReference type="EMBL" id="JACOOJ010000001">
    <property type="protein sequence ID" value="MBC5631379.1"/>
    <property type="molecule type" value="Genomic_DNA"/>
</dbReference>
<keyword evidence="1" id="KW-0472">Membrane</keyword>
<comment type="caution">
    <text evidence="2">The sequence shown here is derived from an EMBL/GenBank/DDBJ whole genome shotgun (WGS) entry which is preliminary data.</text>
</comment>
<evidence type="ECO:0000256" key="1">
    <source>
        <dbReference type="SAM" id="Phobius"/>
    </source>
</evidence>
<proteinExistence type="predicted"/>
<keyword evidence="1" id="KW-0812">Transmembrane</keyword>
<keyword evidence="3" id="KW-1185">Reference proteome</keyword>